<comment type="subcellular location">
    <subcellularLocation>
        <location evidence="1 9">Cell inner membrane</location>
        <topology evidence="1 9">Single-pass membrane protein</topology>
    </subcellularLocation>
</comment>
<comment type="function">
    <text evidence="9">Component of the type II secretion system required for the energy-dependent secretion of extracellular factors such as proteases and toxins from the periplasm.</text>
</comment>
<evidence type="ECO:0000256" key="9">
    <source>
        <dbReference type="RuleBase" id="RU368030"/>
    </source>
</evidence>
<dbReference type="PROSITE" id="PS00409">
    <property type="entry name" value="PROKAR_NTER_METHYL"/>
    <property type="match status" value="1"/>
</dbReference>
<dbReference type="Pfam" id="PF07963">
    <property type="entry name" value="N_methyl"/>
    <property type="match status" value="1"/>
</dbReference>
<feature type="transmembrane region" description="Helical" evidence="9">
    <location>
        <begin position="6"/>
        <end position="26"/>
    </location>
</feature>
<evidence type="ECO:0000256" key="8">
    <source>
        <dbReference type="ARBA" id="ARBA00023136"/>
    </source>
</evidence>
<dbReference type="Pfam" id="PF02501">
    <property type="entry name" value="T2SSI"/>
    <property type="match status" value="1"/>
</dbReference>
<evidence type="ECO:0000313" key="11">
    <source>
        <dbReference type="EMBL" id="BDX04594.1"/>
    </source>
</evidence>
<dbReference type="RefSeq" id="WP_338290382.1">
    <property type="nucleotide sequence ID" value="NZ_AP027272.1"/>
</dbReference>
<keyword evidence="8 9" id="KW-0472">Membrane</keyword>
<evidence type="ECO:0000256" key="7">
    <source>
        <dbReference type="ARBA" id="ARBA00022989"/>
    </source>
</evidence>
<protein>
    <recommendedName>
        <fullName evidence="9">Type II secretion system protein I</fullName>
        <shortName evidence="9">T2SS minor pseudopilin I</shortName>
    </recommendedName>
</protein>
<reference evidence="11" key="1">
    <citation type="submission" date="2023-01" db="EMBL/GenBank/DDBJ databases">
        <title>Complete genome sequence of Planctobacterium marinum strain Dej080120_11.</title>
        <authorList>
            <person name="Ueki S."/>
            <person name="Maruyama F."/>
        </authorList>
    </citation>
    <scope>NUCLEOTIDE SEQUENCE</scope>
    <source>
        <strain evidence="11">Dej080120_11</strain>
    </source>
</reference>
<dbReference type="InterPro" id="IPR012902">
    <property type="entry name" value="N_methyl_site"/>
</dbReference>
<sequence>MNEKGLTLLEVMVALFIFALTATSIMKATGEHIRGISTLEEMTMATWVANNELNNLLTERQWPPENNLKGSVELGGRTWHYQHLVTETQDKEFRQVEVIVAQDDKMESVVTSVKTYLSNPNPAPVAL</sequence>
<keyword evidence="3" id="KW-1003">Cell membrane</keyword>
<organism evidence="11 12">
    <name type="scientific">Planctobacterium marinum</name>
    <dbReference type="NCBI Taxonomy" id="1631968"/>
    <lineage>
        <taxon>Bacteria</taxon>
        <taxon>Pseudomonadati</taxon>
        <taxon>Pseudomonadota</taxon>
        <taxon>Gammaproteobacteria</taxon>
        <taxon>Alteromonadales</taxon>
        <taxon>Alteromonadaceae</taxon>
        <taxon>Planctobacterium</taxon>
    </lineage>
</organism>
<dbReference type="GO" id="GO:0015628">
    <property type="term" value="P:protein secretion by the type II secretion system"/>
    <property type="evidence" value="ECO:0007669"/>
    <property type="project" value="UniProtKB-UniRule"/>
</dbReference>
<dbReference type="EMBL" id="AP027272">
    <property type="protein sequence ID" value="BDX04594.1"/>
    <property type="molecule type" value="Genomic_DNA"/>
</dbReference>
<dbReference type="GO" id="GO:0005886">
    <property type="term" value="C:plasma membrane"/>
    <property type="evidence" value="ECO:0007669"/>
    <property type="project" value="UniProtKB-SubCell"/>
</dbReference>
<dbReference type="GO" id="GO:0015627">
    <property type="term" value="C:type II protein secretion system complex"/>
    <property type="evidence" value="ECO:0007669"/>
    <property type="project" value="UniProtKB-UniRule"/>
</dbReference>
<accession>A0AA48KQN7</accession>
<dbReference type="NCBIfam" id="TIGR01707">
    <property type="entry name" value="gspI"/>
    <property type="match status" value="1"/>
</dbReference>
<keyword evidence="7 9" id="KW-1133">Transmembrane helix</keyword>
<keyword evidence="5 9" id="KW-0997">Cell inner membrane</keyword>
<gene>
    <name evidence="11" type="primary">gspI</name>
    <name evidence="11" type="ORF">MACH26_01150</name>
</gene>
<dbReference type="AlphaFoldDB" id="A0AA48KQN7"/>
<dbReference type="InterPro" id="IPR003413">
    <property type="entry name" value="T2SS_GspI_C"/>
</dbReference>
<comment type="subunit">
    <text evidence="9">Type II secretion is composed of four main components: the outer membrane complex, the inner membrane complex, the cytoplasmic secretion ATPase and the periplasm-spanning pseudopilus.</text>
</comment>
<dbReference type="InterPro" id="IPR045584">
    <property type="entry name" value="Pilin-like"/>
</dbReference>
<dbReference type="Proteomes" id="UP001333710">
    <property type="component" value="Chromosome"/>
</dbReference>
<evidence type="ECO:0000256" key="1">
    <source>
        <dbReference type="ARBA" id="ARBA00004377"/>
    </source>
</evidence>
<dbReference type="InterPro" id="IPR010052">
    <property type="entry name" value="T2SS_protein-GspI"/>
</dbReference>
<feature type="domain" description="Type II secretion system protein GspI C-terminal" evidence="10">
    <location>
        <begin position="39"/>
        <end position="117"/>
    </location>
</feature>
<keyword evidence="12" id="KW-1185">Reference proteome</keyword>
<evidence type="ECO:0000313" key="12">
    <source>
        <dbReference type="Proteomes" id="UP001333710"/>
    </source>
</evidence>
<evidence type="ECO:0000256" key="6">
    <source>
        <dbReference type="ARBA" id="ARBA00022692"/>
    </source>
</evidence>
<evidence type="ECO:0000259" key="10">
    <source>
        <dbReference type="Pfam" id="PF02501"/>
    </source>
</evidence>
<comment type="similarity">
    <text evidence="2 9">Belongs to the GSP I family.</text>
</comment>
<dbReference type="Gene3D" id="3.30.1300.30">
    <property type="entry name" value="GSPII I/J protein-like"/>
    <property type="match status" value="1"/>
</dbReference>
<comment type="PTM">
    <text evidence="9">Cleaved by prepilin peptidase.</text>
</comment>
<dbReference type="KEGG" id="pmaw:MACH26_01150"/>
<evidence type="ECO:0000256" key="3">
    <source>
        <dbReference type="ARBA" id="ARBA00022475"/>
    </source>
</evidence>
<evidence type="ECO:0000256" key="2">
    <source>
        <dbReference type="ARBA" id="ARBA00008358"/>
    </source>
</evidence>
<dbReference type="PANTHER" id="PTHR38779:SF2">
    <property type="entry name" value="TYPE II SECRETION SYSTEM PROTEIN I-RELATED"/>
    <property type="match status" value="1"/>
</dbReference>
<proteinExistence type="inferred from homology"/>
<keyword evidence="6 9" id="KW-0812">Transmembrane</keyword>
<keyword evidence="4 9" id="KW-0488">Methylation</keyword>
<dbReference type="NCBIfam" id="TIGR02532">
    <property type="entry name" value="IV_pilin_GFxxxE"/>
    <property type="match status" value="1"/>
</dbReference>
<dbReference type="SUPFAM" id="SSF54523">
    <property type="entry name" value="Pili subunits"/>
    <property type="match status" value="1"/>
</dbReference>
<dbReference type="PANTHER" id="PTHR38779">
    <property type="entry name" value="TYPE II SECRETION SYSTEM PROTEIN I-RELATED"/>
    <property type="match status" value="1"/>
</dbReference>
<name>A0AA48KQN7_9ALTE</name>
<evidence type="ECO:0000256" key="4">
    <source>
        <dbReference type="ARBA" id="ARBA00022481"/>
    </source>
</evidence>
<evidence type="ECO:0000256" key="5">
    <source>
        <dbReference type="ARBA" id="ARBA00022519"/>
    </source>
</evidence>